<evidence type="ECO:0000259" key="1">
    <source>
        <dbReference type="PROSITE" id="PS50021"/>
    </source>
</evidence>
<feature type="non-terminal residue" evidence="2">
    <location>
        <position position="1"/>
    </location>
</feature>
<organism evidence="2 3">
    <name type="scientific">Phycomyces blakesleeanus</name>
    <dbReference type="NCBI Taxonomy" id="4837"/>
    <lineage>
        <taxon>Eukaryota</taxon>
        <taxon>Fungi</taxon>
        <taxon>Fungi incertae sedis</taxon>
        <taxon>Mucoromycota</taxon>
        <taxon>Mucoromycotina</taxon>
        <taxon>Mucoromycetes</taxon>
        <taxon>Mucorales</taxon>
        <taxon>Phycomycetaceae</taxon>
        <taxon>Phycomyces</taxon>
    </lineage>
</organism>
<name>A0ABR3AU90_PHYBL</name>
<dbReference type="PROSITE" id="PS50021">
    <property type="entry name" value="CH"/>
    <property type="match status" value="1"/>
</dbReference>
<accession>A0ABR3AU90</accession>
<feature type="domain" description="Calponin-homology (CH)" evidence="1">
    <location>
        <begin position="9"/>
        <end position="99"/>
    </location>
</feature>
<gene>
    <name evidence="2" type="ORF">J3Q64DRAFT_1617327</name>
</gene>
<dbReference type="SMART" id="SM00033">
    <property type="entry name" value="CH"/>
    <property type="match status" value="1"/>
</dbReference>
<comment type="caution">
    <text evidence="2">The sequence shown here is derived from an EMBL/GenBank/DDBJ whole genome shotgun (WGS) entry which is preliminary data.</text>
</comment>
<dbReference type="SUPFAM" id="SSF47576">
    <property type="entry name" value="Calponin-homology domain, CH-domain"/>
    <property type="match status" value="1"/>
</dbReference>
<reference evidence="2 3" key="1">
    <citation type="submission" date="2024-04" db="EMBL/GenBank/DDBJ databases">
        <title>Symmetric and asymmetric DNA N6-adenine methylation regulates different biological responses in Mucorales.</title>
        <authorList>
            <consortium name="Lawrence Berkeley National Laboratory"/>
            <person name="Lax C."/>
            <person name="Mondo S.J."/>
            <person name="Osorio-Concepcion M."/>
            <person name="Muszewska A."/>
            <person name="Corrochano-Luque M."/>
            <person name="Gutierrez G."/>
            <person name="Riley R."/>
            <person name="Lipzen A."/>
            <person name="Guo J."/>
            <person name="Hundley H."/>
            <person name="Amirebrahimi M."/>
            <person name="Ng V."/>
            <person name="Lorenzo-Gutierrez D."/>
            <person name="Binder U."/>
            <person name="Yang J."/>
            <person name="Song Y."/>
            <person name="Canovas D."/>
            <person name="Navarro E."/>
            <person name="Freitag M."/>
            <person name="Gabaldon T."/>
            <person name="Grigoriev I.V."/>
            <person name="Corrochano L.M."/>
            <person name="Nicolas F.E."/>
            <person name="Garre V."/>
        </authorList>
    </citation>
    <scope>NUCLEOTIDE SEQUENCE [LARGE SCALE GENOMIC DNA]</scope>
    <source>
        <strain evidence="2 3">L51</strain>
    </source>
</reference>
<protein>
    <submittedName>
        <fullName evidence="2">Calponin homology domain-containing protein</fullName>
    </submittedName>
</protein>
<dbReference type="EMBL" id="JBCLYO010000016">
    <property type="protein sequence ID" value="KAL0082022.1"/>
    <property type="molecule type" value="Genomic_DNA"/>
</dbReference>
<sequence>RTIGKGYQEIQKRTLTKWINVQLGTVGDSITNIETDLRDGRKLLSLLSVVAKEPVPKPEKGKMRIHHLSNVAQVFSFLEKQTGPGALPDIGTEAIVNGD</sequence>
<evidence type="ECO:0000313" key="2">
    <source>
        <dbReference type="EMBL" id="KAL0082022.1"/>
    </source>
</evidence>
<dbReference type="Proteomes" id="UP001448207">
    <property type="component" value="Unassembled WGS sequence"/>
</dbReference>
<proteinExistence type="predicted"/>
<feature type="non-terminal residue" evidence="2">
    <location>
        <position position="99"/>
    </location>
</feature>
<dbReference type="Pfam" id="PF00307">
    <property type="entry name" value="CH"/>
    <property type="match status" value="1"/>
</dbReference>
<evidence type="ECO:0000313" key="3">
    <source>
        <dbReference type="Proteomes" id="UP001448207"/>
    </source>
</evidence>
<dbReference type="InterPro" id="IPR036872">
    <property type="entry name" value="CH_dom_sf"/>
</dbReference>
<keyword evidence="3" id="KW-1185">Reference proteome</keyword>
<dbReference type="PANTHER" id="PTHR11915">
    <property type="entry name" value="SPECTRIN/FILAMIN RELATED CYTOSKELETAL PROTEIN"/>
    <property type="match status" value="1"/>
</dbReference>
<dbReference type="Gene3D" id="1.10.418.10">
    <property type="entry name" value="Calponin-like domain"/>
    <property type="match status" value="1"/>
</dbReference>
<dbReference type="InterPro" id="IPR001715">
    <property type="entry name" value="CH_dom"/>
</dbReference>